<keyword evidence="2" id="KW-0812">Transmembrane</keyword>
<feature type="domain" description="SPOR" evidence="3">
    <location>
        <begin position="110"/>
        <end position="190"/>
    </location>
</feature>
<accession>A0A7C3CRQ6</accession>
<dbReference type="EMBL" id="DRMH01000041">
    <property type="protein sequence ID" value="HFC97534.1"/>
    <property type="molecule type" value="Genomic_DNA"/>
</dbReference>
<dbReference type="GO" id="GO:0030428">
    <property type="term" value="C:cell septum"/>
    <property type="evidence" value="ECO:0007669"/>
    <property type="project" value="TreeGrafter"/>
</dbReference>
<dbReference type="PANTHER" id="PTHR38687:SF1">
    <property type="entry name" value="CELL DIVISION PROTEIN DEDD"/>
    <property type="match status" value="1"/>
</dbReference>
<dbReference type="InterPro" id="IPR052521">
    <property type="entry name" value="Cell_div_SPOR-domain"/>
</dbReference>
<dbReference type="AlphaFoldDB" id="A0A7C3CRQ6"/>
<evidence type="ECO:0000256" key="1">
    <source>
        <dbReference type="SAM" id="MobiDB-lite"/>
    </source>
</evidence>
<feature type="compositionally biased region" description="Polar residues" evidence="1">
    <location>
        <begin position="72"/>
        <end position="90"/>
    </location>
</feature>
<dbReference type="GO" id="GO:0032506">
    <property type="term" value="P:cytokinetic process"/>
    <property type="evidence" value="ECO:0007669"/>
    <property type="project" value="TreeGrafter"/>
</dbReference>
<dbReference type="InterPro" id="IPR007730">
    <property type="entry name" value="SPOR-like_dom"/>
</dbReference>
<dbReference type="InterPro" id="IPR036680">
    <property type="entry name" value="SPOR-like_sf"/>
</dbReference>
<dbReference type="GO" id="GO:0032153">
    <property type="term" value="C:cell division site"/>
    <property type="evidence" value="ECO:0007669"/>
    <property type="project" value="TreeGrafter"/>
</dbReference>
<protein>
    <submittedName>
        <fullName evidence="4">SPOR domain-containing protein</fullName>
    </submittedName>
</protein>
<reference evidence="4" key="1">
    <citation type="journal article" date="2020" name="mSystems">
        <title>Genome- and Community-Level Interaction Insights into Carbon Utilization and Element Cycling Functions of Hydrothermarchaeota in Hydrothermal Sediment.</title>
        <authorList>
            <person name="Zhou Z."/>
            <person name="Liu Y."/>
            <person name="Xu W."/>
            <person name="Pan J."/>
            <person name="Luo Z.H."/>
            <person name="Li M."/>
        </authorList>
    </citation>
    <scope>NUCLEOTIDE SEQUENCE [LARGE SCALE GENOMIC DNA]</scope>
    <source>
        <strain evidence="4">HyVt-483</strain>
    </source>
</reference>
<proteinExistence type="predicted"/>
<dbReference type="GO" id="GO:0042834">
    <property type="term" value="F:peptidoglycan binding"/>
    <property type="evidence" value="ECO:0007669"/>
    <property type="project" value="InterPro"/>
</dbReference>
<dbReference type="Proteomes" id="UP000886043">
    <property type="component" value="Unassembled WGS sequence"/>
</dbReference>
<dbReference type="PANTHER" id="PTHR38687">
    <property type="entry name" value="CELL DIVISION PROTEIN DEDD-RELATED"/>
    <property type="match status" value="1"/>
</dbReference>
<feature type="compositionally biased region" description="Basic and acidic residues" evidence="1">
    <location>
        <begin position="91"/>
        <end position="112"/>
    </location>
</feature>
<evidence type="ECO:0000313" key="4">
    <source>
        <dbReference type="EMBL" id="HFC97534.1"/>
    </source>
</evidence>
<organism evidence="4">
    <name type="scientific">Thermosulfurimonas dismutans</name>
    <dbReference type="NCBI Taxonomy" id="999894"/>
    <lineage>
        <taxon>Bacteria</taxon>
        <taxon>Pseudomonadati</taxon>
        <taxon>Thermodesulfobacteriota</taxon>
        <taxon>Thermodesulfobacteria</taxon>
        <taxon>Thermodesulfobacteriales</taxon>
        <taxon>Thermodesulfobacteriaceae</taxon>
        <taxon>Thermosulfurimonas</taxon>
    </lineage>
</organism>
<dbReference type="PROSITE" id="PS51724">
    <property type="entry name" value="SPOR"/>
    <property type="match status" value="1"/>
</dbReference>
<gene>
    <name evidence="4" type="ORF">ENJ40_03610</name>
</gene>
<sequence length="193" mass="22057">MAKRFRFELGFLGLTFVFLLMVCLFLWMFILGVWFGQRMMGKGPSPVAEKTLKKVPEELPAEEVMPPPGLASTENQTRGETPPETVSQPEVSKEKVSPAPSKPEKAPQQEEKRPYYALQVASFRDPGEAQKYASYFRDRGYAARVVKVNLPRKGIWYRVYVGHFASRAEAEAAYRKLKASKWIKKAYIQKIHP</sequence>
<evidence type="ECO:0000256" key="2">
    <source>
        <dbReference type="SAM" id="Phobius"/>
    </source>
</evidence>
<feature type="transmembrane region" description="Helical" evidence="2">
    <location>
        <begin position="12"/>
        <end position="35"/>
    </location>
</feature>
<dbReference type="Pfam" id="PF05036">
    <property type="entry name" value="SPOR"/>
    <property type="match status" value="1"/>
</dbReference>
<comment type="caution">
    <text evidence="4">The sequence shown here is derived from an EMBL/GenBank/DDBJ whole genome shotgun (WGS) entry which is preliminary data.</text>
</comment>
<keyword evidence="2" id="KW-1133">Transmembrane helix</keyword>
<evidence type="ECO:0000259" key="3">
    <source>
        <dbReference type="PROSITE" id="PS51724"/>
    </source>
</evidence>
<keyword evidence="2" id="KW-0472">Membrane</keyword>
<dbReference type="Gene3D" id="3.30.70.1070">
    <property type="entry name" value="Sporulation related repeat"/>
    <property type="match status" value="1"/>
</dbReference>
<feature type="region of interest" description="Disordered" evidence="1">
    <location>
        <begin position="57"/>
        <end position="112"/>
    </location>
</feature>
<name>A0A7C3CRQ6_9BACT</name>
<dbReference type="SUPFAM" id="SSF110997">
    <property type="entry name" value="Sporulation related repeat"/>
    <property type="match status" value="1"/>
</dbReference>